<dbReference type="EMBL" id="CP046415">
    <property type="protein sequence ID" value="QGT78408.1"/>
    <property type="molecule type" value="Genomic_DNA"/>
</dbReference>
<reference evidence="1 2" key="1">
    <citation type="submission" date="2019-11" db="EMBL/GenBank/DDBJ databases">
        <authorList>
            <person name="Zhang J."/>
            <person name="Sun C."/>
        </authorList>
    </citation>
    <scope>NUCLEOTIDE SEQUENCE [LARGE SCALE GENOMIC DNA]</scope>
    <source>
        <strain evidence="2">sp2</strain>
    </source>
</reference>
<evidence type="ECO:0000313" key="2">
    <source>
        <dbReference type="Proteomes" id="UP000427716"/>
    </source>
</evidence>
<gene>
    <name evidence="1" type="ORF">GM160_05575</name>
</gene>
<organism evidence="1 2">
    <name type="scientific">Guyparkeria halophila</name>
    <dbReference type="NCBI Taxonomy" id="47960"/>
    <lineage>
        <taxon>Bacteria</taxon>
        <taxon>Pseudomonadati</taxon>
        <taxon>Pseudomonadota</taxon>
        <taxon>Gammaproteobacteria</taxon>
        <taxon>Chromatiales</taxon>
        <taxon>Thioalkalibacteraceae</taxon>
        <taxon>Guyparkeria</taxon>
    </lineage>
</organism>
<evidence type="ECO:0000313" key="1">
    <source>
        <dbReference type="EMBL" id="QGT78408.1"/>
    </source>
</evidence>
<proteinExistence type="predicted"/>
<dbReference type="RefSeq" id="WP_156573810.1">
    <property type="nucleotide sequence ID" value="NZ_CP046415.1"/>
</dbReference>
<keyword evidence="2" id="KW-1185">Reference proteome</keyword>
<dbReference type="KEGG" id="ghl:GM160_05575"/>
<dbReference type="AlphaFoldDB" id="A0A6I6D0H5"/>
<name>A0A6I6D0H5_9GAMM</name>
<dbReference type="Proteomes" id="UP000427716">
    <property type="component" value="Chromosome"/>
</dbReference>
<protein>
    <submittedName>
        <fullName evidence="1">Uncharacterized protein</fullName>
    </submittedName>
</protein>
<accession>A0A6I6D0H5</accession>
<sequence length="147" mass="15592">MDYRAVLERVKRTESGQIATAKTTETHVSGVSVVAETAHSREREGFRGFCSGGNGVFSFNETPISRTPRAALAAQADAAGHAAANESPRALSPIEKAGIARLCRQQYGADDAAISATIEDCEGCPAMREYHLALDRLTTTHRTAGAT</sequence>